<dbReference type="SMART" id="SM00729">
    <property type="entry name" value="Elp3"/>
    <property type="match status" value="1"/>
</dbReference>
<dbReference type="Pfam" id="PF19864">
    <property type="entry name" value="Radical_SAM_N2"/>
    <property type="match status" value="1"/>
</dbReference>
<evidence type="ECO:0000313" key="2">
    <source>
        <dbReference type="EMBL" id="MBC8597255.1"/>
    </source>
</evidence>
<dbReference type="Pfam" id="PF04055">
    <property type="entry name" value="Radical_SAM"/>
    <property type="match status" value="1"/>
</dbReference>
<proteinExistence type="predicted"/>
<dbReference type="InterPro" id="IPR006638">
    <property type="entry name" value="Elp3/MiaA/NifB-like_rSAM"/>
</dbReference>
<dbReference type="GO" id="GO:0003824">
    <property type="term" value="F:catalytic activity"/>
    <property type="evidence" value="ECO:0007669"/>
    <property type="project" value="InterPro"/>
</dbReference>
<gene>
    <name evidence="2" type="ORF">H8706_10325</name>
</gene>
<evidence type="ECO:0000259" key="1">
    <source>
        <dbReference type="PROSITE" id="PS51918"/>
    </source>
</evidence>
<evidence type="ECO:0000313" key="3">
    <source>
        <dbReference type="Proteomes" id="UP000647416"/>
    </source>
</evidence>
<dbReference type="InterPro" id="IPR045784">
    <property type="entry name" value="Radical_SAM_N2"/>
</dbReference>
<dbReference type="InterPro" id="IPR007197">
    <property type="entry name" value="rSAM"/>
</dbReference>
<dbReference type="Proteomes" id="UP000647416">
    <property type="component" value="Unassembled WGS sequence"/>
</dbReference>
<dbReference type="InterPro" id="IPR058240">
    <property type="entry name" value="rSAM_sf"/>
</dbReference>
<dbReference type="EMBL" id="JACRTE010000018">
    <property type="protein sequence ID" value="MBC8597255.1"/>
    <property type="molecule type" value="Genomic_DNA"/>
</dbReference>
<feature type="domain" description="Radical SAM core" evidence="1">
    <location>
        <begin position="253"/>
        <end position="491"/>
    </location>
</feature>
<name>A0A926IU45_9FIRM</name>
<dbReference type="GO" id="GO:0051536">
    <property type="term" value="F:iron-sulfur cluster binding"/>
    <property type="evidence" value="ECO:0007669"/>
    <property type="project" value="InterPro"/>
</dbReference>
<dbReference type="NCBIfam" id="TIGR03960">
    <property type="entry name" value="rSAM_fuse_unch"/>
    <property type="match status" value="1"/>
</dbReference>
<dbReference type="PROSITE" id="PS51918">
    <property type="entry name" value="RADICAL_SAM"/>
    <property type="match status" value="1"/>
</dbReference>
<accession>A0A926IU45</accession>
<keyword evidence="3" id="KW-1185">Reference proteome</keyword>
<protein>
    <submittedName>
        <fullName evidence="2">TIGR03960 family B12-binding radical SAM protein</fullName>
    </submittedName>
</protein>
<organism evidence="2 3">
    <name type="scientific">Qingrenia yutianensis</name>
    <dbReference type="NCBI Taxonomy" id="2763676"/>
    <lineage>
        <taxon>Bacteria</taxon>
        <taxon>Bacillati</taxon>
        <taxon>Bacillota</taxon>
        <taxon>Clostridia</taxon>
        <taxon>Eubacteriales</taxon>
        <taxon>Oscillospiraceae</taxon>
        <taxon>Qingrenia</taxon>
    </lineage>
</organism>
<dbReference type="PANTHER" id="PTHR42731">
    <property type="entry name" value="SLL1084 PROTEIN"/>
    <property type="match status" value="1"/>
</dbReference>
<dbReference type="AlphaFoldDB" id="A0A926IU45"/>
<dbReference type="InterPro" id="IPR023862">
    <property type="entry name" value="CHP03960_rSAM"/>
</dbReference>
<dbReference type="CDD" id="cd01335">
    <property type="entry name" value="Radical_SAM"/>
    <property type="match status" value="1"/>
</dbReference>
<dbReference type="SFLD" id="SFLDS00029">
    <property type="entry name" value="Radical_SAM"/>
    <property type="match status" value="1"/>
</dbReference>
<dbReference type="Gene3D" id="3.80.30.20">
    <property type="entry name" value="tm_1862 like domain"/>
    <property type="match status" value="1"/>
</dbReference>
<dbReference type="RefSeq" id="WP_262432568.1">
    <property type="nucleotide sequence ID" value="NZ_JACRTE010000018.1"/>
</dbReference>
<dbReference type="SFLD" id="SFLDG01082">
    <property type="entry name" value="B12-binding_domain_containing"/>
    <property type="match status" value="1"/>
</dbReference>
<reference evidence="2" key="1">
    <citation type="submission" date="2020-08" db="EMBL/GenBank/DDBJ databases">
        <title>Genome public.</title>
        <authorList>
            <person name="Liu C."/>
            <person name="Sun Q."/>
        </authorList>
    </citation>
    <scope>NUCLEOTIDE SEQUENCE</scope>
    <source>
        <strain evidence="2">NSJ-50</strain>
    </source>
</reference>
<dbReference type="SUPFAM" id="SSF102114">
    <property type="entry name" value="Radical SAM enzymes"/>
    <property type="match status" value="1"/>
</dbReference>
<dbReference type="InterPro" id="IPR023404">
    <property type="entry name" value="rSAM_horseshoe"/>
</dbReference>
<comment type="caution">
    <text evidence="2">The sequence shown here is derived from an EMBL/GenBank/DDBJ whole genome shotgun (WGS) entry which is preliminary data.</text>
</comment>
<sequence length="610" mass="69819">MKNKLKKILPSVEKPTRYIGTEFNSVHKDLNGINIRFAFCFPDVYEVGMSHLGMKILYHLLNSVDDIYCERVFAPWVDMEEKMRENDIPLFSLETMSPVSDFDFIGFTLQYEMSYSNIVNMLKLANVAPKSCDRKDGDPFVCFGGPCAYSSEAIADFADFYMLGEGEEVMIEVMDAYREWKKRGGTRFEFLKEISQIGGIYVPSFYEISYNDDGTVKAIDTKYDFVPKTVKKRIIADMDKVFYPDRIIVPFGEIVHDRIMLEMFRGCIRGCRFCQAGMIYRPVREKSKETLLKQAEALLKNTGYEEISLSSLSTSDYRDLKDFTTELIKLTEKNKVNLSLPSLRLDSFSFDLMEKVQKVRKSSLTFAPEAGSQRMRDVINKGICEEDLLSAAKMAFEGGYTSVKLYFMLGLPYETIEDVCEIAALGNKVLGEYFSIEKEKRPKGLRLSISVSSFVPKAFTPFQWVRQNTLDEIKEKQAELKKCMPKRINFAYHAAPVSVLEGVFARGDRRLSEVILKAVEKGVKFDGWDEHFRNDLWNEAFEECGLDPKFYVRDREFDEILPWDMIDAGVTKKFLISEAKRAKEGIVTPNCRAKCAGCGALSFGRGVCFE</sequence>
<dbReference type="PANTHER" id="PTHR42731:SF1">
    <property type="entry name" value="RADICAL SAM DOMAIN PROTEIN"/>
    <property type="match status" value="1"/>
</dbReference>